<dbReference type="Gene3D" id="3.90.226.10">
    <property type="entry name" value="2-enoyl-CoA Hydratase, Chain A, domain 1"/>
    <property type="match status" value="1"/>
</dbReference>
<sequence>MAESNSNLYENVIVELEEDIGIITLNRPMQSNSINRQLTSELWDALDRLEHNPNIKVVILTGSNQTFSAGADIKEMYEKISPFDTEPSEMWRAHLESLLKVSLKIWDLKKPVIAAVDGYALGGAADWVLSCDMAIASDTAKIGEPEIKFGAAPPTLMMPWIVGLRKAKELLFTGDIIDASEAYRIGIFNKVVPQSELLSEAIILAKKVTKVSPSALKITKATINKTFEMMNLKQSLEYNLEAGIAMFFLRKEEDFMEINRIIKEEGLKAFLKSMNS</sequence>
<evidence type="ECO:0000256" key="1">
    <source>
        <dbReference type="ARBA" id="ARBA00005254"/>
    </source>
</evidence>
<protein>
    <recommendedName>
        <fullName evidence="5">Enoyl-CoA hydratase</fullName>
    </recommendedName>
</protein>
<dbReference type="OrthoDB" id="254175at2"/>
<reference evidence="3 4" key="1">
    <citation type="journal article" date="2015" name="J. Biotechnol.">
        <title>Complete genome sequence of Paenibacillus beijingensis 7188(T) (=DSM 24997(T)), a novel rhizobacterium from jujube garden soil.</title>
        <authorList>
            <person name="Kwak Y."/>
            <person name="Shin J.H."/>
        </authorList>
    </citation>
    <scope>NUCLEOTIDE SEQUENCE [LARGE SCALE GENOMIC DNA]</scope>
    <source>
        <strain evidence="3 4">DSM 24997</strain>
    </source>
</reference>
<dbReference type="EMBL" id="CP011058">
    <property type="protein sequence ID" value="AJY75527.1"/>
    <property type="molecule type" value="Genomic_DNA"/>
</dbReference>
<comment type="similarity">
    <text evidence="1 2">Belongs to the enoyl-CoA hydratase/isomerase family.</text>
</comment>
<dbReference type="GO" id="GO:0006635">
    <property type="term" value="P:fatty acid beta-oxidation"/>
    <property type="evidence" value="ECO:0007669"/>
    <property type="project" value="TreeGrafter"/>
</dbReference>
<dbReference type="InterPro" id="IPR018376">
    <property type="entry name" value="Enoyl-CoA_hyd/isom_CS"/>
</dbReference>
<dbReference type="HOGENOM" id="CLU_009834_7_6_9"/>
<dbReference type="SUPFAM" id="SSF52096">
    <property type="entry name" value="ClpP/crotonase"/>
    <property type="match status" value="1"/>
</dbReference>
<dbReference type="InterPro" id="IPR001753">
    <property type="entry name" value="Enoyl-CoA_hydra/iso"/>
</dbReference>
<dbReference type="PROSITE" id="PS00166">
    <property type="entry name" value="ENOYL_COA_HYDRATASE"/>
    <property type="match status" value="1"/>
</dbReference>
<dbReference type="STRING" id="1126833.VN24_14330"/>
<dbReference type="GO" id="GO:0003824">
    <property type="term" value="F:catalytic activity"/>
    <property type="evidence" value="ECO:0007669"/>
    <property type="project" value="InterPro"/>
</dbReference>
<dbReference type="InterPro" id="IPR029045">
    <property type="entry name" value="ClpP/crotonase-like_dom_sf"/>
</dbReference>
<evidence type="ECO:0000313" key="4">
    <source>
        <dbReference type="Proteomes" id="UP000032633"/>
    </source>
</evidence>
<dbReference type="PATRIC" id="fig|1126833.4.peg.3132"/>
<dbReference type="Pfam" id="PF00378">
    <property type="entry name" value="ECH_1"/>
    <property type="match status" value="1"/>
</dbReference>
<keyword evidence="4" id="KW-1185">Reference proteome</keyword>
<reference evidence="4" key="2">
    <citation type="submission" date="2015-03" db="EMBL/GenBank/DDBJ databases">
        <title>Genome sequence of Paenibacillus beijingensis strain DSM 24997T.</title>
        <authorList>
            <person name="Kwak Y."/>
            <person name="Shin J.-H."/>
        </authorList>
    </citation>
    <scope>NUCLEOTIDE SEQUENCE [LARGE SCALE GENOMIC DNA]</scope>
    <source>
        <strain evidence="4">DSM 24997</strain>
    </source>
</reference>
<evidence type="ECO:0000256" key="2">
    <source>
        <dbReference type="RuleBase" id="RU003707"/>
    </source>
</evidence>
<evidence type="ECO:0000313" key="3">
    <source>
        <dbReference type="EMBL" id="AJY75527.1"/>
    </source>
</evidence>
<proteinExistence type="inferred from homology"/>
<evidence type="ECO:0008006" key="5">
    <source>
        <dbReference type="Google" id="ProtNLM"/>
    </source>
</evidence>
<name>A0A0D5NKI7_9BACL</name>
<organism evidence="3 4">
    <name type="scientific">Paenibacillus beijingensis</name>
    <dbReference type="NCBI Taxonomy" id="1126833"/>
    <lineage>
        <taxon>Bacteria</taxon>
        <taxon>Bacillati</taxon>
        <taxon>Bacillota</taxon>
        <taxon>Bacilli</taxon>
        <taxon>Bacillales</taxon>
        <taxon>Paenibacillaceae</taxon>
        <taxon>Paenibacillus</taxon>
    </lineage>
</organism>
<dbReference type="PANTHER" id="PTHR11941">
    <property type="entry name" value="ENOYL-COA HYDRATASE-RELATED"/>
    <property type="match status" value="1"/>
</dbReference>
<dbReference type="AlphaFoldDB" id="A0A0D5NKI7"/>
<dbReference type="RefSeq" id="WP_045670956.1">
    <property type="nucleotide sequence ID" value="NZ_CP011058.1"/>
</dbReference>
<gene>
    <name evidence="3" type="ORF">VN24_14330</name>
</gene>
<dbReference type="KEGG" id="pbj:VN24_14330"/>
<dbReference type="Proteomes" id="UP000032633">
    <property type="component" value="Chromosome"/>
</dbReference>
<accession>A0A0D5NKI7</accession>
<dbReference type="CDD" id="cd06558">
    <property type="entry name" value="crotonase-like"/>
    <property type="match status" value="1"/>
</dbReference>
<dbReference type="PANTHER" id="PTHR11941:SF54">
    <property type="entry name" value="ENOYL-COA HYDRATASE, MITOCHONDRIAL"/>
    <property type="match status" value="1"/>
</dbReference>